<evidence type="ECO:0000256" key="1">
    <source>
        <dbReference type="SAM" id="SignalP"/>
    </source>
</evidence>
<feature type="chain" id="PRO_5037962937" description="Cadmium carbonic anhydrase repeat-containing protein" evidence="1">
    <location>
        <begin position="24"/>
        <end position="288"/>
    </location>
</feature>
<keyword evidence="3" id="KW-1185">Reference proteome</keyword>
<evidence type="ECO:0008006" key="4">
    <source>
        <dbReference type="Google" id="ProtNLM"/>
    </source>
</evidence>
<dbReference type="Proteomes" id="UP000630353">
    <property type="component" value="Unassembled WGS sequence"/>
</dbReference>
<accession>A0A919CMS2</accession>
<dbReference type="InterPro" id="IPR036398">
    <property type="entry name" value="CA_dom_sf"/>
</dbReference>
<organism evidence="2 3">
    <name type="scientific">Thalassobaculum fulvum</name>
    <dbReference type="NCBI Taxonomy" id="1633335"/>
    <lineage>
        <taxon>Bacteria</taxon>
        <taxon>Pseudomonadati</taxon>
        <taxon>Pseudomonadota</taxon>
        <taxon>Alphaproteobacteria</taxon>
        <taxon>Rhodospirillales</taxon>
        <taxon>Thalassobaculaceae</taxon>
        <taxon>Thalassobaculum</taxon>
    </lineage>
</organism>
<dbReference type="AlphaFoldDB" id="A0A919CMS2"/>
<feature type="signal peptide" evidence="1">
    <location>
        <begin position="1"/>
        <end position="23"/>
    </location>
</feature>
<name>A0A919CMS2_9PROT</name>
<keyword evidence="1" id="KW-0732">Signal</keyword>
<dbReference type="EMBL" id="BMZS01000001">
    <property type="protein sequence ID" value="GHD40993.1"/>
    <property type="molecule type" value="Genomic_DNA"/>
</dbReference>
<protein>
    <recommendedName>
        <fullName evidence="4">Cadmium carbonic anhydrase repeat-containing protein</fullName>
    </recommendedName>
</protein>
<gene>
    <name evidence="2" type="ORF">GCM10017083_04810</name>
</gene>
<reference evidence="2" key="1">
    <citation type="journal article" date="2014" name="Int. J. Syst. Evol. Microbiol.">
        <title>Complete genome sequence of Corynebacterium casei LMG S-19264T (=DSM 44701T), isolated from a smear-ripened cheese.</title>
        <authorList>
            <consortium name="US DOE Joint Genome Institute (JGI-PGF)"/>
            <person name="Walter F."/>
            <person name="Albersmeier A."/>
            <person name="Kalinowski J."/>
            <person name="Ruckert C."/>
        </authorList>
    </citation>
    <scope>NUCLEOTIDE SEQUENCE</scope>
    <source>
        <strain evidence="2">KCTC 42651</strain>
    </source>
</reference>
<reference evidence="2" key="2">
    <citation type="submission" date="2020-09" db="EMBL/GenBank/DDBJ databases">
        <authorList>
            <person name="Sun Q."/>
            <person name="Kim S."/>
        </authorList>
    </citation>
    <scope>NUCLEOTIDE SEQUENCE</scope>
    <source>
        <strain evidence="2">KCTC 42651</strain>
    </source>
</reference>
<evidence type="ECO:0000313" key="2">
    <source>
        <dbReference type="EMBL" id="GHD40993.1"/>
    </source>
</evidence>
<dbReference type="RefSeq" id="WP_189987302.1">
    <property type="nucleotide sequence ID" value="NZ_BMZS01000001.1"/>
</dbReference>
<proteinExistence type="predicted"/>
<dbReference type="SUPFAM" id="SSF51069">
    <property type="entry name" value="Carbonic anhydrase"/>
    <property type="match status" value="1"/>
</dbReference>
<dbReference type="InterPro" id="IPR018883">
    <property type="entry name" value="Delta_CA"/>
</dbReference>
<dbReference type="Pfam" id="PF10563">
    <property type="entry name" value="CA_like"/>
    <property type="match status" value="1"/>
</dbReference>
<evidence type="ECO:0000313" key="3">
    <source>
        <dbReference type="Proteomes" id="UP000630353"/>
    </source>
</evidence>
<comment type="caution">
    <text evidence="2">The sequence shown here is derived from an EMBL/GenBank/DDBJ whole genome shotgun (WGS) entry which is preliminary data.</text>
</comment>
<sequence>MSRSISWLALALASAALASPAAAASDGRPAVPDAVIAAQRAALAAATAGAGFGPQAPRDLAATAGSNARVFSTSPEATEMALCDIHFHESAEHKGGEFTTYAGNGDGKGYGTGYRYDGKLTEAELAPFDGKVGATGHGELVPGDTIEIHFVHSTAQATLGNSLGTCLSDAIGNPQLRVETVVGVLVNDPKAADFTTMAKIETIDGRNQVPNLPADLGTPVIYAGSTTGPGYNEKGSPFQVTWSVRPKVVKIDIASVGRWLADNPFDERYAHGVRNLVVNPDLLSPIGN</sequence>